<dbReference type="InterPro" id="IPR006522">
    <property type="entry name" value="Phage_virion_morphogenesis"/>
</dbReference>
<evidence type="ECO:0000313" key="2">
    <source>
        <dbReference type="Proteomes" id="UP000448877"/>
    </source>
</evidence>
<reference evidence="1 2" key="1">
    <citation type="journal article" date="2019" name="Nat. Med.">
        <title>A library of human gut bacterial isolates paired with longitudinal multiomics data enables mechanistic microbiome research.</title>
        <authorList>
            <person name="Poyet M."/>
            <person name="Groussin M."/>
            <person name="Gibbons S.M."/>
            <person name="Avila-Pacheco J."/>
            <person name="Jiang X."/>
            <person name="Kearney S.M."/>
            <person name="Perrotta A.R."/>
            <person name="Berdy B."/>
            <person name="Zhao S."/>
            <person name="Lieberman T.D."/>
            <person name="Swanson P.K."/>
            <person name="Smith M."/>
            <person name="Roesemann S."/>
            <person name="Alexander J.E."/>
            <person name="Rich S.A."/>
            <person name="Livny J."/>
            <person name="Vlamakis H."/>
            <person name="Clish C."/>
            <person name="Bullock K."/>
            <person name="Deik A."/>
            <person name="Scott J."/>
            <person name="Pierce K.A."/>
            <person name="Xavier R.J."/>
            <person name="Alm E.J."/>
        </authorList>
    </citation>
    <scope>NUCLEOTIDE SEQUENCE [LARGE SCALE GENOMIC DNA]</scope>
    <source>
        <strain evidence="1 2">BIOML-A6</strain>
    </source>
</reference>
<dbReference type="AlphaFoldDB" id="A0A108T7I2"/>
<evidence type="ECO:0008006" key="3">
    <source>
        <dbReference type="Google" id="ProtNLM"/>
    </source>
</evidence>
<dbReference type="Proteomes" id="UP000448877">
    <property type="component" value="Unassembled WGS sequence"/>
</dbReference>
<comment type="caution">
    <text evidence="1">The sequence shown here is derived from an EMBL/GenBank/DDBJ whole genome shotgun (WGS) entry which is preliminary data.</text>
</comment>
<evidence type="ECO:0000313" key="1">
    <source>
        <dbReference type="EMBL" id="KAA5414637.1"/>
    </source>
</evidence>
<protein>
    <recommendedName>
        <fullName evidence="3">Phage virion morphogenesis family protein</fullName>
    </recommendedName>
</protein>
<sequence>MQPDFKHFIRICDNINRTITRIPHKAAVLAVNFSKERFIKKNWLDDREYPWPKTKKRKGSTLIKSGRLKRSIRQVHVGADYAIIGTDVPYARAHNDGLTVEGTETVRAHDRKSHKRKAYTRSGKRIKAGTVRAHSVKSHTRKIKRSFAQRQFIGQSKYLSDKIAEMIQTELNRAIQL</sequence>
<dbReference type="RefSeq" id="WP_007215678.1">
    <property type="nucleotide sequence ID" value="NZ_CABMLT010000015.1"/>
</dbReference>
<proteinExistence type="predicted"/>
<organism evidence="1 2">
    <name type="scientific">Bacteroides cellulosilyticus</name>
    <dbReference type="NCBI Taxonomy" id="246787"/>
    <lineage>
        <taxon>Bacteria</taxon>
        <taxon>Pseudomonadati</taxon>
        <taxon>Bacteroidota</taxon>
        <taxon>Bacteroidia</taxon>
        <taxon>Bacteroidales</taxon>
        <taxon>Bacteroidaceae</taxon>
        <taxon>Bacteroides</taxon>
    </lineage>
</organism>
<gene>
    <name evidence="1" type="ORF">F2Y81_19730</name>
</gene>
<accession>A0A108T7I2</accession>
<dbReference type="Pfam" id="PF05069">
    <property type="entry name" value="Phage_tail_S"/>
    <property type="match status" value="1"/>
</dbReference>
<dbReference type="EMBL" id="VVYV01000039">
    <property type="protein sequence ID" value="KAA5414637.1"/>
    <property type="molecule type" value="Genomic_DNA"/>
</dbReference>
<name>A0A108T7I2_9BACE</name>